<dbReference type="SUPFAM" id="SSF47336">
    <property type="entry name" value="ACP-like"/>
    <property type="match status" value="1"/>
</dbReference>
<evidence type="ECO:0000256" key="1">
    <source>
        <dbReference type="ARBA" id="ARBA00022450"/>
    </source>
</evidence>
<evidence type="ECO:0000259" key="3">
    <source>
        <dbReference type="PROSITE" id="PS50075"/>
    </source>
</evidence>
<dbReference type="AlphaFoldDB" id="A0A2T2N686"/>
<dbReference type="Gene3D" id="1.10.1200.10">
    <property type="entry name" value="ACP-like"/>
    <property type="match status" value="1"/>
</dbReference>
<evidence type="ECO:0000313" key="4">
    <source>
        <dbReference type="EMBL" id="PSN60890.1"/>
    </source>
</evidence>
<dbReference type="EMBL" id="KZ678146">
    <property type="protein sequence ID" value="PSN60890.1"/>
    <property type="molecule type" value="Genomic_DNA"/>
</dbReference>
<dbReference type="PROSITE" id="PS00012">
    <property type="entry name" value="PHOSPHOPANTETHEINE"/>
    <property type="match status" value="1"/>
</dbReference>
<dbReference type="OrthoDB" id="329835at2759"/>
<dbReference type="SMART" id="SM00823">
    <property type="entry name" value="PKS_PP"/>
    <property type="match status" value="1"/>
</dbReference>
<dbReference type="InterPro" id="IPR036736">
    <property type="entry name" value="ACP-like_sf"/>
</dbReference>
<keyword evidence="1" id="KW-0596">Phosphopantetheine</keyword>
<evidence type="ECO:0000313" key="5">
    <source>
        <dbReference type="Proteomes" id="UP000240883"/>
    </source>
</evidence>
<keyword evidence="2" id="KW-0597">Phosphoprotein</keyword>
<dbReference type="InterPro" id="IPR006162">
    <property type="entry name" value="Ppantetheine_attach_site"/>
</dbReference>
<name>A0A2T2N686_CORCC</name>
<reference evidence="4 5" key="1">
    <citation type="journal article" date="2018" name="Front. Microbiol.">
        <title>Genome-Wide Analysis of Corynespora cassiicola Leaf Fall Disease Putative Effectors.</title>
        <authorList>
            <person name="Lopez D."/>
            <person name="Ribeiro S."/>
            <person name="Label P."/>
            <person name="Fumanal B."/>
            <person name="Venisse J.S."/>
            <person name="Kohler A."/>
            <person name="de Oliveira R.R."/>
            <person name="Labutti K."/>
            <person name="Lipzen A."/>
            <person name="Lail K."/>
            <person name="Bauer D."/>
            <person name="Ohm R.A."/>
            <person name="Barry K.W."/>
            <person name="Spatafora J."/>
            <person name="Grigoriev I.V."/>
            <person name="Martin F.M."/>
            <person name="Pujade-Renaud V."/>
        </authorList>
    </citation>
    <scope>NUCLEOTIDE SEQUENCE [LARGE SCALE GENOMIC DNA]</scope>
    <source>
        <strain evidence="4 5">Philippines</strain>
    </source>
</reference>
<protein>
    <recommendedName>
        <fullName evidence="3">Carrier domain-containing protein</fullName>
    </recommendedName>
</protein>
<organism evidence="4 5">
    <name type="scientific">Corynespora cassiicola Philippines</name>
    <dbReference type="NCBI Taxonomy" id="1448308"/>
    <lineage>
        <taxon>Eukaryota</taxon>
        <taxon>Fungi</taxon>
        <taxon>Dikarya</taxon>
        <taxon>Ascomycota</taxon>
        <taxon>Pezizomycotina</taxon>
        <taxon>Dothideomycetes</taxon>
        <taxon>Pleosporomycetidae</taxon>
        <taxon>Pleosporales</taxon>
        <taxon>Corynesporascaceae</taxon>
        <taxon>Corynespora</taxon>
    </lineage>
</organism>
<feature type="domain" description="Carrier" evidence="3">
    <location>
        <begin position="160"/>
        <end position="217"/>
    </location>
</feature>
<dbReference type="InterPro" id="IPR009081">
    <property type="entry name" value="PP-bd_ACP"/>
</dbReference>
<dbReference type="STRING" id="1448308.A0A2T2N686"/>
<gene>
    <name evidence="4" type="ORF">BS50DRAFT_639584</name>
</gene>
<dbReference type="GO" id="GO:0031177">
    <property type="term" value="F:phosphopantetheine binding"/>
    <property type="evidence" value="ECO:0007669"/>
    <property type="project" value="InterPro"/>
</dbReference>
<dbReference type="InterPro" id="IPR020806">
    <property type="entry name" value="PKS_PP-bd"/>
</dbReference>
<evidence type="ECO:0000256" key="2">
    <source>
        <dbReference type="ARBA" id="ARBA00022553"/>
    </source>
</evidence>
<proteinExistence type="predicted"/>
<dbReference type="Proteomes" id="UP000240883">
    <property type="component" value="Unassembled WGS sequence"/>
</dbReference>
<sequence>MTSSFEAVMALPTLAAYCTAKCFQDAFARYREMGQRKKTRQMIYRNGLYRTGELGFLRLPESTFLKSSSPTSEFLRFDPLAEAQLTTCFEPGELTKMAGKHYDATTQLPRWHSDRKFSHLFQSMNDHISGKEKNLLPKSTNVPAITAAVDAAIRGGSSDDAVRFGTTAIIERSAALLFIPREEIDAAKSVAHYGVDSLIAVELRNWFTVLFQDTIPL</sequence>
<dbReference type="PROSITE" id="PS50075">
    <property type="entry name" value="CARRIER"/>
    <property type="match status" value="1"/>
</dbReference>
<keyword evidence="5" id="KW-1185">Reference proteome</keyword>
<accession>A0A2T2N686</accession>